<feature type="transmembrane region" description="Helical" evidence="7">
    <location>
        <begin position="95"/>
        <end position="128"/>
    </location>
</feature>
<evidence type="ECO:0000256" key="2">
    <source>
        <dbReference type="ARBA" id="ARBA00022475"/>
    </source>
</evidence>
<keyword evidence="6 7" id="KW-0472">Membrane</keyword>
<evidence type="ECO:0000259" key="8">
    <source>
        <dbReference type="Pfam" id="PF06808"/>
    </source>
</evidence>
<dbReference type="InterPro" id="IPR004681">
    <property type="entry name" value="TRAP_DctM"/>
</dbReference>
<feature type="transmembrane region" description="Helical" evidence="7">
    <location>
        <begin position="140"/>
        <end position="163"/>
    </location>
</feature>
<reference evidence="9 10" key="1">
    <citation type="submission" date="2016-10" db="EMBL/GenBank/DDBJ databases">
        <authorList>
            <person name="de Groot N.N."/>
        </authorList>
    </citation>
    <scope>NUCLEOTIDE SEQUENCE [LARGE SCALE GENOMIC DNA]</scope>
    <source>
        <strain evidence="9 10">CPCC 100156</strain>
    </source>
</reference>
<sequence>MSDGVLGLTQLFLFLFFIMLGFPIAFTLMAMGLFFGYLGMQERIFDLLVQRTYAIMANDVLISVPLFVFMGYIIERANILDRLFRSLQMASGNIPGSLAVATLATCALFATATGIVGAVVTLMGLLALPPMLRAGYDVKLATGVIAAGGCLGILIPPSIMLILFGATAGVSVVQLYAAAFIPGVMLAGLYVLYAVGIAIVKPGVAPRLPPEEVAVPFTTILRSLMSSFLPLALLIALVLGCILLGLATPSEAAAMGSLGAIILAVIYRSFTWGKLKESVFLTARTSAMVCWLFVGSAIFSSVFGYLGGQALVEEFFKSLPLNQFTFMVLAQLLIFILGWPLEWTEIIVIFVPIFLPLLDDFGVDPLFFGVMIALNLQTSFLSPPVAMAAFYLKGVAPKHVRLEQIFAGCMPFIYIVVICMISVYVFPGLVTWLPEQLYGGAGDAPTINMEAPPPGGFAEEEIALPPAQ</sequence>
<dbReference type="PANTHER" id="PTHR33362:SF7">
    <property type="entry name" value="SLL1103 PROTEIN"/>
    <property type="match status" value="1"/>
</dbReference>
<evidence type="ECO:0000256" key="6">
    <source>
        <dbReference type="ARBA" id="ARBA00023136"/>
    </source>
</evidence>
<feature type="transmembrane region" description="Helical" evidence="7">
    <location>
        <begin position="253"/>
        <end position="271"/>
    </location>
</feature>
<evidence type="ECO:0000256" key="1">
    <source>
        <dbReference type="ARBA" id="ARBA00004429"/>
    </source>
</evidence>
<dbReference type="GO" id="GO:0005886">
    <property type="term" value="C:plasma membrane"/>
    <property type="evidence" value="ECO:0007669"/>
    <property type="project" value="UniProtKB-SubCell"/>
</dbReference>
<dbReference type="EMBL" id="FMZX01000001">
    <property type="protein sequence ID" value="SDC27996.1"/>
    <property type="molecule type" value="Genomic_DNA"/>
</dbReference>
<dbReference type="InterPro" id="IPR010656">
    <property type="entry name" value="DctM"/>
</dbReference>
<dbReference type="Proteomes" id="UP000198925">
    <property type="component" value="Unassembled WGS sequence"/>
</dbReference>
<evidence type="ECO:0000256" key="5">
    <source>
        <dbReference type="ARBA" id="ARBA00022989"/>
    </source>
</evidence>
<feature type="transmembrane region" description="Helical" evidence="7">
    <location>
        <begin position="324"/>
        <end position="354"/>
    </location>
</feature>
<name>A0A1G6KCF9_9PROT</name>
<dbReference type="NCBIfam" id="TIGR00786">
    <property type="entry name" value="dctM"/>
    <property type="match status" value="1"/>
</dbReference>
<dbReference type="STRING" id="938405.SAMN02927895_00637"/>
<dbReference type="Pfam" id="PF06808">
    <property type="entry name" value="DctM"/>
    <property type="match status" value="1"/>
</dbReference>
<evidence type="ECO:0000313" key="9">
    <source>
        <dbReference type="EMBL" id="SDC27996.1"/>
    </source>
</evidence>
<keyword evidence="3 7" id="KW-0997">Cell inner membrane</keyword>
<comment type="function">
    <text evidence="7">Part of the tripartite ATP-independent periplasmic (TRAP) transport system.</text>
</comment>
<protein>
    <recommendedName>
        <fullName evidence="7">TRAP transporter large permease protein</fullName>
    </recommendedName>
</protein>
<keyword evidence="2" id="KW-1003">Cell membrane</keyword>
<feature type="domain" description="TRAP C4-dicarboxylate transport system permease DctM subunit" evidence="8">
    <location>
        <begin position="12"/>
        <end position="429"/>
    </location>
</feature>
<feature type="transmembrane region" description="Helical" evidence="7">
    <location>
        <begin position="291"/>
        <end position="312"/>
    </location>
</feature>
<evidence type="ECO:0000256" key="3">
    <source>
        <dbReference type="ARBA" id="ARBA00022519"/>
    </source>
</evidence>
<feature type="transmembrane region" description="Helical" evidence="7">
    <location>
        <begin position="12"/>
        <end position="40"/>
    </location>
</feature>
<keyword evidence="5 7" id="KW-1133">Transmembrane helix</keyword>
<feature type="transmembrane region" description="Helical" evidence="7">
    <location>
        <begin position="52"/>
        <end position="74"/>
    </location>
</feature>
<evidence type="ECO:0000256" key="7">
    <source>
        <dbReference type="RuleBase" id="RU369079"/>
    </source>
</evidence>
<comment type="subcellular location">
    <subcellularLocation>
        <location evidence="1 7">Cell inner membrane</location>
        <topology evidence="1 7">Multi-pass membrane protein</topology>
    </subcellularLocation>
</comment>
<keyword evidence="7" id="KW-0813">Transport</keyword>
<feature type="transmembrane region" description="Helical" evidence="7">
    <location>
        <begin position="366"/>
        <end position="392"/>
    </location>
</feature>
<gene>
    <name evidence="9" type="ORF">SAMN04487779_1001447</name>
</gene>
<feature type="transmembrane region" description="Helical" evidence="7">
    <location>
        <begin position="404"/>
        <end position="426"/>
    </location>
</feature>
<keyword evidence="4 7" id="KW-0812">Transmembrane</keyword>
<accession>A0A1G6KCF9</accession>
<comment type="subunit">
    <text evidence="7">The complex comprises the extracytoplasmic solute receptor protein and the two transmembrane proteins.</text>
</comment>
<evidence type="ECO:0000313" key="10">
    <source>
        <dbReference type="Proteomes" id="UP000198925"/>
    </source>
</evidence>
<organism evidence="9 10">
    <name type="scientific">Belnapia rosea</name>
    <dbReference type="NCBI Taxonomy" id="938405"/>
    <lineage>
        <taxon>Bacteria</taxon>
        <taxon>Pseudomonadati</taxon>
        <taxon>Pseudomonadota</taxon>
        <taxon>Alphaproteobacteria</taxon>
        <taxon>Acetobacterales</taxon>
        <taxon>Roseomonadaceae</taxon>
        <taxon>Belnapia</taxon>
    </lineage>
</organism>
<proteinExistence type="inferred from homology"/>
<evidence type="ECO:0000256" key="4">
    <source>
        <dbReference type="ARBA" id="ARBA00022692"/>
    </source>
</evidence>
<feature type="transmembrane region" description="Helical" evidence="7">
    <location>
        <begin position="175"/>
        <end position="200"/>
    </location>
</feature>
<dbReference type="OrthoDB" id="7339120at2"/>
<dbReference type="GO" id="GO:0022857">
    <property type="term" value="F:transmembrane transporter activity"/>
    <property type="evidence" value="ECO:0007669"/>
    <property type="project" value="UniProtKB-UniRule"/>
</dbReference>
<comment type="similarity">
    <text evidence="7">Belongs to the TRAP transporter large permease family.</text>
</comment>
<dbReference type="PIRSF" id="PIRSF006066">
    <property type="entry name" value="HI0050"/>
    <property type="match status" value="1"/>
</dbReference>
<dbReference type="PANTHER" id="PTHR33362">
    <property type="entry name" value="SIALIC ACID TRAP TRANSPORTER PERMEASE PROTEIN SIAT-RELATED"/>
    <property type="match status" value="1"/>
</dbReference>
<dbReference type="RefSeq" id="WP_090560747.1">
    <property type="nucleotide sequence ID" value="NZ_FMXZ01000001.1"/>
</dbReference>
<keyword evidence="10" id="KW-1185">Reference proteome</keyword>
<dbReference type="AlphaFoldDB" id="A0A1G6KCF9"/>
<feature type="transmembrane region" description="Helical" evidence="7">
    <location>
        <begin position="220"/>
        <end position="246"/>
    </location>
</feature>